<comment type="caution">
    <text evidence="1">The sequence shown here is derived from an EMBL/GenBank/DDBJ whole genome shotgun (WGS) entry which is preliminary data.</text>
</comment>
<proteinExistence type="predicted"/>
<keyword evidence="2" id="KW-1185">Reference proteome</keyword>
<gene>
    <name evidence="1" type="ORF">NMK_3663</name>
</gene>
<sequence length="80" mass="9045">MLQILRITEGIAFTDYCVMGFKICGEGTFCPMHEKWMPMKLGIINMFKQLNLAALAEDVRKGKYPLVDLPHAIFSAVPQL</sequence>
<dbReference type="Proteomes" id="UP000245081">
    <property type="component" value="Unassembled WGS sequence"/>
</dbReference>
<evidence type="ECO:0000313" key="2">
    <source>
        <dbReference type="Proteomes" id="UP000245081"/>
    </source>
</evidence>
<protein>
    <submittedName>
        <fullName evidence="1">Uncharacterized protein</fullName>
    </submittedName>
</protein>
<dbReference type="AlphaFoldDB" id="A0A2R5FEE0"/>
<accession>A0A2R5FEE0</accession>
<name>A0A2R5FEE0_9PROT</name>
<evidence type="ECO:0000313" key="1">
    <source>
        <dbReference type="EMBL" id="GBG16039.1"/>
    </source>
</evidence>
<organism evidence="1 2">
    <name type="scientific">Novimethylophilus kurashikiensis</name>
    <dbReference type="NCBI Taxonomy" id="1825523"/>
    <lineage>
        <taxon>Bacteria</taxon>
        <taxon>Pseudomonadati</taxon>
        <taxon>Pseudomonadota</taxon>
        <taxon>Betaproteobacteria</taxon>
        <taxon>Nitrosomonadales</taxon>
        <taxon>Methylophilaceae</taxon>
        <taxon>Novimethylophilus</taxon>
    </lineage>
</organism>
<dbReference type="EMBL" id="BDOQ01000028">
    <property type="protein sequence ID" value="GBG16039.1"/>
    <property type="molecule type" value="Genomic_DNA"/>
</dbReference>
<reference evidence="1 2" key="1">
    <citation type="journal article" date="2018" name="Environ. Microbiol.">
        <title>Isolation and genomic characterization of Novimethylophilus kurashikiensis gen. nov. sp. nov., a new lanthanide-dependent methylotrophic species of Methylophilaceae.</title>
        <authorList>
            <person name="Lv H."/>
            <person name="Sahin N."/>
            <person name="Tani A."/>
        </authorList>
    </citation>
    <scope>NUCLEOTIDE SEQUENCE [LARGE SCALE GENOMIC DNA]</scope>
    <source>
        <strain evidence="1 2">La2-4</strain>
    </source>
</reference>